<proteinExistence type="predicted"/>
<dbReference type="STRING" id="589924.Ferp_0710"/>
<evidence type="ECO:0000313" key="1">
    <source>
        <dbReference type="EMBL" id="ADC64880.1"/>
    </source>
</evidence>
<dbReference type="PaxDb" id="589924-Ferp_0710"/>
<dbReference type="GeneID" id="8778214"/>
<reference evidence="1 2" key="2">
    <citation type="journal article" date="2011" name="Stand. Genomic Sci.">
        <title>Complete genome sequence of Ferroglobus placidus AEDII12DO.</title>
        <authorList>
            <person name="Anderson I."/>
            <person name="Risso C."/>
            <person name="Holmes D."/>
            <person name="Lucas S."/>
            <person name="Copeland A."/>
            <person name="Lapidus A."/>
            <person name="Cheng J.F."/>
            <person name="Bruce D."/>
            <person name="Goodwin L."/>
            <person name="Pitluck S."/>
            <person name="Saunders E."/>
            <person name="Brettin T."/>
            <person name="Detter J.C."/>
            <person name="Han C."/>
            <person name="Tapia R."/>
            <person name="Larimer F."/>
            <person name="Land M."/>
            <person name="Hauser L."/>
            <person name="Woyke T."/>
            <person name="Lovley D."/>
            <person name="Kyrpides N."/>
            <person name="Ivanova N."/>
        </authorList>
    </citation>
    <scope>NUCLEOTIDE SEQUENCE [LARGE SCALE GENOMIC DNA]</scope>
    <source>
        <strain evidence="2">DSM 10642 / AEDII12DO</strain>
    </source>
</reference>
<name>D3RWL7_FERPA</name>
<accession>D3RWL7</accession>
<dbReference type="KEGG" id="fpl:Ferp_0710"/>
<dbReference type="PANTHER" id="PTHR38597">
    <property type="entry name" value="BLL3834 PROTEIN"/>
    <property type="match status" value="1"/>
</dbReference>
<keyword evidence="2" id="KW-1185">Reference proteome</keyword>
<dbReference type="Pfam" id="PF05559">
    <property type="entry name" value="DUF763"/>
    <property type="match status" value="1"/>
</dbReference>
<dbReference type="AlphaFoldDB" id="D3RWL7"/>
<evidence type="ECO:0000313" key="2">
    <source>
        <dbReference type="Proteomes" id="UP000002613"/>
    </source>
</evidence>
<dbReference type="OrthoDB" id="9948at2157"/>
<dbReference type="PANTHER" id="PTHR38597:SF1">
    <property type="entry name" value="BLL3834 PROTEIN"/>
    <property type="match status" value="1"/>
</dbReference>
<dbReference type="InterPro" id="IPR008482">
    <property type="entry name" value="DUF763"/>
</dbReference>
<dbReference type="EMBL" id="CP001899">
    <property type="protein sequence ID" value="ADC64880.1"/>
    <property type="molecule type" value="Genomic_DNA"/>
</dbReference>
<gene>
    <name evidence="1" type="ordered locus">Ferp_0710</name>
</gene>
<sequence length="343" mass="40007">MKSIYLPLHHGKAPYWLLNRMKKLCYPIVRIIVDEFGYNELIKRLSDPIFFQSLSNVLGFDWNSSGSTTVLTGVLKAALNESDLEVRVAGGKGNNALKTPEEIEKFGEELGLREKKLEELKKVSRLVAKVDNVMLQDGYDLYHHAIVFTRKDWCVIQQGMNEKEKLARRYHHSSFDWKIEKPHSGIFAERVEKEVMNLASEDSDEARKVILDIVKDGTFKRDYRKLLSLVRYKESFKVPRKIDWRVLENCYIDNFEDLLLVRGLGKGAMRALALISELIYDAEYDKKDPAKFSFALGGKDGVPYPVDVRSYDEVIRFMEEIIKQTKLPEFRLLLDRFRQLYRR</sequence>
<dbReference type="RefSeq" id="WP_012965224.1">
    <property type="nucleotide sequence ID" value="NC_013849.1"/>
</dbReference>
<dbReference type="eggNOG" id="arCOG04253">
    <property type="taxonomic scope" value="Archaea"/>
</dbReference>
<evidence type="ECO:0008006" key="3">
    <source>
        <dbReference type="Google" id="ProtNLM"/>
    </source>
</evidence>
<dbReference type="Proteomes" id="UP000002613">
    <property type="component" value="Chromosome"/>
</dbReference>
<organism evidence="1 2">
    <name type="scientific">Ferroglobus placidus (strain DSM 10642 / AEDII12DO)</name>
    <dbReference type="NCBI Taxonomy" id="589924"/>
    <lineage>
        <taxon>Archaea</taxon>
        <taxon>Methanobacteriati</taxon>
        <taxon>Methanobacteriota</taxon>
        <taxon>Archaeoglobi</taxon>
        <taxon>Archaeoglobales</taxon>
        <taxon>Archaeoglobaceae</taxon>
        <taxon>Ferroglobus</taxon>
    </lineage>
</organism>
<reference evidence="2" key="1">
    <citation type="submission" date="2010-02" db="EMBL/GenBank/DDBJ databases">
        <title>Complete sequence of Ferroglobus placidus DSM 10642.</title>
        <authorList>
            <consortium name="US DOE Joint Genome Institute"/>
            <person name="Lucas S."/>
            <person name="Copeland A."/>
            <person name="Lapidus A."/>
            <person name="Cheng J.-F."/>
            <person name="Bruce D."/>
            <person name="Goodwin L."/>
            <person name="Pitluck S."/>
            <person name="Saunders E."/>
            <person name="Brettin T."/>
            <person name="Detter J.C."/>
            <person name="Han C."/>
            <person name="Tapia R."/>
            <person name="Larimer F."/>
            <person name="Land M."/>
            <person name="Hauser L."/>
            <person name="Kyrpides N."/>
            <person name="Ivanova N."/>
            <person name="Holmes D."/>
            <person name="Lovley D."/>
            <person name="Kyrpides N."/>
            <person name="Anderson I.J."/>
            <person name="Woyke T."/>
        </authorList>
    </citation>
    <scope>NUCLEOTIDE SEQUENCE [LARGE SCALE GENOMIC DNA]</scope>
    <source>
        <strain evidence="2">DSM 10642 / AEDII12DO</strain>
    </source>
</reference>
<protein>
    <recommendedName>
        <fullName evidence="3">DUF763 domain-containing protein</fullName>
    </recommendedName>
</protein>
<dbReference type="HOGENOM" id="CLU_061722_0_0_2"/>